<evidence type="ECO:0000313" key="3">
    <source>
        <dbReference type="Proteomes" id="UP000076078"/>
    </source>
</evidence>
<dbReference type="InParanoid" id="A0A151ZRU1"/>
<dbReference type="OMA" id="HEPIVES"/>
<proteinExistence type="predicted"/>
<accession>A0A151ZRU1</accession>
<evidence type="ECO:0000256" key="1">
    <source>
        <dbReference type="SAM" id="Phobius"/>
    </source>
</evidence>
<dbReference type="EMBL" id="LODT01000021">
    <property type="protein sequence ID" value="KYQ96741.1"/>
    <property type="molecule type" value="Genomic_DNA"/>
</dbReference>
<comment type="caution">
    <text evidence="2">The sequence shown here is derived from an EMBL/GenBank/DDBJ whole genome shotgun (WGS) entry which is preliminary data.</text>
</comment>
<reference evidence="2 3" key="1">
    <citation type="submission" date="2015-12" db="EMBL/GenBank/DDBJ databases">
        <title>Dictyostelia acquired genes for synthesis and detection of signals that induce cell-type specialization by lateral gene transfer from prokaryotes.</title>
        <authorList>
            <person name="Gloeckner G."/>
            <person name="Schaap P."/>
        </authorList>
    </citation>
    <scope>NUCLEOTIDE SEQUENCE [LARGE SCALE GENOMIC DNA]</scope>
    <source>
        <strain evidence="2 3">TK</strain>
    </source>
</reference>
<dbReference type="Proteomes" id="UP000076078">
    <property type="component" value="Unassembled WGS sequence"/>
</dbReference>
<keyword evidence="1 2" id="KW-0812">Transmembrane</keyword>
<evidence type="ECO:0000313" key="2">
    <source>
        <dbReference type="EMBL" id="KYQ96741.1"/>
    </source>
</evidence>
<dbReference type="FunCoup" id="A0A151ZRU1">
    <property type="interactions" value="127"/>
</dbReference>
<dbReference type="AlphaFoldDB" id="A0A151ZRU1"/>
<feature type="transmembrane region" description="Helical" evidence="1">
    <location>
        <begin position="168"/>
        <end position="188"/>
    </location>
</feature>
<keyword evidence="1" id="KW-0472">Membrane</keyword>
<sequence>MSVPPSPSKTNPNGSIAFPNEFSKIKKSIPSTLNADLETGLFSFRGKEYPADSFSGIILREMGWKDFDKSDKERIAIHWVDQLIHVDGILFSPGGFEGESAHFGDVLNIFKPTFTFPSININDKSQDLKITYWYKDSKTKQVNFQEIVFDANGDIKSRKILSSESKQLYMGIANTLIGAGLILGYYLLKTKLK</sequence>
<gene>
    <name evidence="2" type="ORF">DLAC_04040</name>
</gene>
<name>A0A151ZRU1_TIELA</name>
<dbReference type="OrthoDB" id="18254at2759"/>
<keyword evidence="3" id="KW-1185">Reference proteome</keyword>
<organism evidence="2 3">
    <name type="scientific">Tieghemostelium lacteum</name>
    <name type="common">Slime mold</name>
    <name type="synonym">Dictyostelium lacteum</name>
    <dbReference type="NCBI Taxonomy" id="361077"/>
    <lineage>
        <taxon>Eukaryota</taxon>
        <taxon>Amoebozoa</taxon>
        <taxon>Evosea</taxon>
        <taxon>Eumycetozoa</taxon>
        <taxon>Dictyostelia</taxon>
        <taxon>Dictyosteliales</taxon>
        <taxon>Raperosteliaceae</taxon>
        <taxon>Tieghemostelium</taxon>
    </lineage>
</organism>
<keyword evidence="1" id="KW-1133">Transmembrane helix</keyword>
<protein>
    <submittedName>
        <fullName evidence="2">Putative transmembrane protein</fullName>
    </submittedName>
</protein>